<evidence type="ECO:0000256" key="3">
    <source>
        <dbReference type="ARBA" id="ARBA00022670"/>
    </source>
</evidence>
<accession>A0A1F5FFY5</accession>
<reference evidence="9 10" key="1">
    <citation type="journal article" date="2016" name="Nat. Commun.">
        <title>Thousands of microbial genomes shed light on interconnected biogeochemical processes in an aquifer system.</title>
        <authorList>
            <person name="Anantharaman K."/>
            <person name="Brown C.T."/>
            <person name="Hug L.A."/>
            <person name="Sharon I."/>
            <person name="Castelle C.J."/>
            <person name="Probst A.J."/>
            <person name="Thomas B.C."/>
            <person name="Singh A."/>
            <person name="Wilkins M.J."/>
            <person name="Karaoz U."/>
            <person name="Brodie E.L."/>
            <person name="Williams K.H."/>
            <person name="Hubbard S.S."/>
            <person name="Banfield J.F."/>
        </authorList>
    </citation>
    <scope>NUCLEOTIDE SEQUENCE [LARGE SCALE GENOMIC DNA]</scope>
</reference>
<dbReference type="GO" id="GO:0004177">
    <property type="term" value="F:aminopeptidase activity"/>
    <property type="evidence" value="ECO:0007669"/>
    <property type="project" value="UniProtKB-UniRule"/>
</dbReference>
<dbReference type="Gene3D" id="2.40.30.40">
    <property type="entry name" value="Peptidase M42, domain 2"/>
    <property type="match status" value="1"/>
</dbReference>
<dbReference type="GO" id="GO:0006508">
    <property type="term" value="P:proteolysis"/>
    <property type="evidence" value="ECO:0007669"/>
    <property type="project" value="UniProtKB-KW"/>
</dbReference>
<evidence type="ECO:0008006" key="11">
    <source>
        <dbReference type="Google" id="ProtNLM"/>
    </source>
</evidence>
<evidence type="ECO:0000313" key="10">
    <source>
        <dbReference type="Proteomes" id="UP000177187"/>
    </source>
</evidence>
<keyword evidence="2" id="KW-0031">Aminopeptidase</keyword>
<proteinExistence type="inferred from homology"/>
<dbReference type="Gene3D" id="3.40.630.10">
    <property type="entry name" value="Zn peptidases"/>
    <property type="match status" value="1"/>
</dbReference>
<dbReference type="InterPro" id="IPR051464">
    <property type="entry name" value="Peptidase_M42_aminopept"/>
</dbReference>
<feature type="binding site" evidence="8">
    <location>
        <position position="163"/>
    </location>
    <ligand>
        <name>Zn(2+)</name>
        <dbReference type="ChEBI" id="CHEBI:29105"/>
        <label>1</label>
    </ligand>
</feature>
<dbReference type="PIRSF" id="PIRSF001123">
    <property type="entry name" value="PepA_GA"/>
    <property type="match status" value="1"/>
</dbReference>
<keyword evidence="5" id="KW-0378">Hydrolase</keyword>
<comment type="cofactor">
    <cofactor evidence="8">
        <name>a divalent metal cation</name>
        <dbReference type="ChEBI" id="CHEBI:60240"/>
    </cofactor>
    <text evidence="8">Binds 2 divalent metal cations per subunit.</text>
</comment>
<evidence type="ECO:0000256" key="6">
    <source>
        <dbReference type="PIRNR" id="PIRNR001123"/>
    </source>
</evidence>
<evidence type="ECO:0000256" key="1">
    <source>
        <dbReference type="ARBA" id="ARBA00006272"/>
    </source>
</evidence>
<feature type="binding site" evidence="8">
    <location>
        <position position="163"/>
    </location>
    <ligand>
        <name>Zn(2+)</name>
        <dbReference type="ChEBI" id="CHEBI:29105"/>
        <label>2</label>
    </ligand>
</feature>
<protein>
    <recommendedName>
        <fullName evidence="11">M42 family peptidase</fullName>
    </recommendedName>
</protein>
<dbReference type="EMBL" id="MFAF01000035">
    <property type="protein sequence ID" value="OGD78462.1"/>
    <property type="molecule type" value="Genomic_DNA"/>
</dbReference>
<feature type="binding site" evidence="8">
    <location>
        <position position="303"/>
    </location>
    <ligand>
        <name>Zn(2+)</name>
        <dbReference type="ChEBI" id="CHEBI:29105"/>
        <label>2</label>
    </ligand>
</feature>
<dbReference type="STRING" id="1817816.A2Y64_05825"/>
<feature type="binding site" evidence="8">
    <location>
        <position position="195"/>
    </location>
    <ligand>
        <name>Zn(2+)</name>
        <dbReference type="ChEBI" id="CHEBI:29105"/>
        <label>2</label>
    </ligand>
</feature>
<feature type="binding site" evidence="8">
    <location>
        <position position="217"/>
    </location>
    <ligand>
        <name>Zn(2+)</name>
        <dbReference type="ChEBI" id="CHEBI:29105"/>
        <label>1</label>
    </ligand>
</feature>
<evidence type="ECO:0000313" key="9">
    <source>
        <dbReference type="EMBL" id="OGD78462.1"/>
    </source>
</evidence>
<dbReference type="Pfam" id="PF05343">
    <property type="entry name" value="Peptidase_M42"/>
    <property type="match status" value="1"/>
</dbReference>
<evidence type="ECO:0000256" key="4">
    <source>
        <dbReference type="ARBA" id="ARBA00022723"/>
    </source>
</evidence>
<evidence type="ECO:0000256" key="7">
    <source>
        <dbReference type="PIRSR" id="PIRSR001123-1"/>
    </source>
</evidence>
<dbReference type="AlphaFoldDB" id="A0A1F5FFY5"/>
<keyword evidence="4 8" id="KW-0479">Metal-binding</keyword>
<dbReference type="PANTHER" id="PTHR32481:SF9">
    <property type="entry name" value="ENDOGLUCANASE"/>
    <property type="match status" value="1"/>
</dbReference>
<evidence type="ECO:0000256" key="2">
    <source>
        <dbReference type="ARBA" id="ARBA00022438"/>
    </source>
</evidence>
<comment type="similarity">
    <text evidence="1 6">Belongs to the peptidase M42 family.</text>
</comment>
<feature type="active site" description="Proton acceptor" evidence="7">
    <location>
        <position position="194"/>
    </location>
</feature>
<comment type="caution">
    <text evidence="9">The sequence shown here is derived from an EMBL/GenBank/DDBJ whole genome shotgun (WGS) entry which is preliminary data.</text>
</comment>
<evidence type="ECO:0000256" key="5">
    <source>
        <dbReference type="ARBA" id="ARBA00022801"/>
    </source>
</evidence>
<dbReference type="InterPro" id="IPR023367">
    <property type="entry name" value="Peptidase_M42_dom2"/>
</dbReference>
<dbReference type="Proteomes" id="UP000177187">
    <property type="component" value="Unassembled WGS sequence"/>
</dbReference>
<sequence>MEETISALCQLYGPSGHEERVVERIEKMVKPHVDELHRDVMGNLLTRIGSGGHKLMFAAHTDEIGVVVHYIDDKGFARISPVGGVRPLWLYARRVQFANGTIGVIGREQLGNDPKDTDWNHLFLDVGVTSKKDADKLIAVGDFGVFTRSTVSQGKVVISKALDDRIGCAVLIEALKKLKKKAKNEVHFVFTVQEEVGVRGARTSAWSVTPDVGYAVDITGWGDTPLVEPMNVELGKGVAIKAMDQGTIVSPKVRKLMVDTATAKGIPYQMEVLRGGATDAFAIQFTKTGVPCGVISIPTRYVHQPSEMAHLDDFAGAVKLVCALANADHKAVLAT</sequence>
<gene>
    <name evidence="9" type="ORF">A2Y64_05825</name>
</gene>
<feature type="binding site" evidence="8">
    <location>
        <position position="60"/>
    </location>
    <ligand>
        <name>Zn(2+)</name>
        <dbReference type="ChEBI" id="CHEBI:29105"/>
        <label>1</label>
    </ligand>
</feature>
<organism evidence="9 10">
    <name type="scientific">Candidatus Coatesbacteria bacterium RBG_13_66_14</name>
    <dbReference type="NCBI Taxonomy" id="1817816"/>
    <lineage>
        <taxon>Bacteria</taxon>
        <taxon>Candidatus Coatesiibacteriota</taxon>
    </lineage>
</organism>
<dbReference type="SUPFAM" id="SSF53187">
    <property type="entry name" value="Zn-dependent exopeptidases"/>
    <property type="match status" value="1"/>
</dbReference>
<keyword evidence="3" id="KW-0645">Protease</keyword>
<dbReference type="SUPFAM" id="SSF101821">
    <property type="entry name" value="Aminopeptidase/glucanase lid domain"/>
    <property type="match status" value="1"/>
</dbReference>
<dbReference type="PANTHER" id="PTHR32481">
    <property type="entry name" value="AMINOPEPTIDASE"/>
    <property type="match status" value="1"/>
</dbReference>
<name>A0A1F5FFY5_9BACT</name>
<evidence type="ECO:0000256" key="8">
    <source>
        <dbReference type="PIRSR" id="PIRSR001123-2"/>
    </source>
</evidence>
<dbReference type="InterPro" id="IPR008007">
    <property type="entry name" value="Peptidase_M42"/>
</dbReference>
<dbReference type="GO" id="GO:0046872">
    <property type="term" value="F:metal ion binding"/>
    <property type="evidence" value="ECO:0007669"/>
    <property type="project" value="UniProtKB-UniRule"/>
</dbReference>